<sequence>MIQSVNGNAVLNNLSGVFETQTARKIASQKADFDSYIQSKAEQSTIPDVYSNQSEKATGFEDKKESSKQKRTICSQVEGNFYCTYLIDSEGNKILINQVPVEQLNQSDTLASASENNSLGQAINKQETNLERVQKGNVQDMMEILKSCVGIPNQIDCKRQLKR</sequence>
<reference evidence="3" key="1">
    <citation type="submission" date="2015-03" db="EMBL/GenBank/DDBJ databases">
        <authorList>
            <person name="Nijsse Bart"/>
        </authorList>
    </citation>
    <scope>NUCLEOTIDE SEQUENCE [LARGE SCALE GENOMIC DNA]</scope>
</reference>
<accession>A0A0U1KTY6</accession>
<feature type="region of interest" description="Disordered" evidence="1">
    <location>
        <begin position="47"/>
        <end position="69"/>
    </location>
</feature>
<evidence type="ECO:0000313" key="2">
    <source>
        <dbReference type="EMBL" id="CQR70353.1"/>
    </source>
</evidence>
<feature type="compositionally biased region" description="Polar residues" evidence="1">
    <location>
        <begin position="47"/>
        <end position="56"/>
    </location>
</feature>
<proteinExistence type="predicted"/>
<keyword evidence="3" id="KW-1185">Reference proteome</keyword>
<evidence type="ECO:0000256" key="1">
    <source>
        <dbReference type="SAM" id="MobiDB-lite"/>
    </source>
</evidence>
<gene>
    <name evidence="2" type="ORF">SpAn4DRAFT_1322</name>
</gene>
<dbReference type="EMBL" id="CTRP01000003">
    <property type="protein sequence ID" value="CQR70353.1"/>
    <property type="molecule type" value="Genomic_DNA"/>
</dbReference>
<organism evidence="2 3">
    <name type="scientific">Sporomusa ovata</name>
    <dbReference type="NCBI Taxonomy" id="2378"/>
    <lineage>
        <taxon>Bacteria</taxon>
        <taxon>Bacillati</taxon>
        <taxon>Bacillota</taxon>
        <taxon>Negativicutes</taxon>
        <taxon>Selenomonadales</taxon>
        <taxon>Sporomusaceae</taxon>
        <taxon>Sporomusa</taxon>
    </lineage>
</organism>
<protein>
    <submittedName>
        <fullName evidence="2">Uncharacterized protein</fullName>
    </submittedName>
</protein>
<name>A0A0U1KTY6_9FIRM</name>
<evidence type="ECO:0000313" key="3">
    <source>
        <dbReference type="Proteomes" id="UP000049855"/>
    </source>
</evidence>
<dbReference type="RefSeq" id="WP_021169092.1">
    <property type="nucleotide sequence ID" value="NZ_CTRP01000003.1"/>
</dbReference>
<feature type="compositionally biased region" description="Basic and acidic residues" evidence="1">
    <location>
        <begin position="58"/>
        <end position="68"/>
    </location>
</feature>
<dbReference type="Proteomes" id="UP000049855">
    <property type="component" value="Unassembled WGS sequence"/>
</dbReference>
<dbReference type="AlphaFoldDB" id="A0A0U1KTY6"/>